<dbReference type="PANTHER" id="PTHR43403:SF1">
    <property type="entry name" value="NAD-SPECIFIC GLUTAMATE DEHYDROGENASE"/>
    <property type="match status" value="1"/>
</dbReference>
<dbReference type="InterPro" id="IPR048381">
    <property type="entry name" value="GDH_C"/>
</dbReference>
<keyword evidence="1 8" id="KW-0560">Oxidoreductase</keyword>
<evidence type="ECO:0000313" key="8">
    <source>
        <dbReference type="EMBL" id="WMS87458.1"/>
    </source>
</evidence>
<sequence length="1657" mass="187873">MAQAPVEHQPVLLENVITLIKSKFKKTQADTVSRFAQYFYGSISPEDLNDRAASDLYASVLSLWNFLHKDANEDVCVRVFNPEFESHGWQSRHTVIELVHPDMPFLVDSVRMELNRLGLGIHLHIHLPIAIKRNSKNVISSVELANDAADVSCVTPMYLEIDRQVEQEELDTIRQNLERILADARTAVRDWAPMKEKLAEVITRVESQSANISDEKRNETLEFLRWISGNHFTLLAYTSYDLKEQEGKTYLLPKKKSNLGLACMPLWEPKKYSLSDMPKGAQRLILDNSTLLVLTKLSAISTVHRPAHVDYIGVKRFDNNGKVIGEDRFLGLYTSAAYNVNPMSIPVLREKIQAVLDCSGLPTGSHDAKVLRNILETYPRDELFQINIHDLLGTAMGVMHIKERALIRLFVRRDPYGRFFSCLVYVPREIYTTKLRLKITNILSETFRASAEIKFTTTFSESILARIQFTVPVENAEQIDYDLQTLERELAEAARSWEDNIQDALKLEFGEAQGVRLSNQYGEAFPSGYREETLPQTAVLDVRHLESLSEEKPLSMLLYRPQEDTDGILKFKLFHRDQPTPLSEVLPMLENMGLEVLGETPHRIELKDRAVRWIMDFSMMHGASNELKLEEVKAKFQDAFLQTWNGRAENDGFNRLVLSAGLDWRQTSILRAYAKYLWQIGFTFSQSYIEETLARYPKIARLLVDYFALKFDPSIERNPSQLKAIKANIVELLDQVSNLDEDKILNRFLKVIDATLRTNFYQLDKDGLAKEYISLKLNPSKIPEVPLPVPMFEIFVYSPRVEGVHLRGGKVARGGLRWSDRREDFRTEILGLVKAQQVKNTVIVPVGSKGGFVCKRLPTEGGREAFMKEGIACYQTFIKGLLDITDNYVEEEVVTPDSVVIYDELDPYLVVAADKGTATFSDIANSLSMEYGFWLGDAFASGGSVGYDHKKMGITARGAWESVKRHFMEMGHNTQEQDFTVVGIGDMGGDVFGNGMLLSKHIRLVGAFNHLHIFIDPNPDAASSWDERKRLFETPGLTWDDYNKDLISKGGGVFSRAAKSITLTPEIKTLIGVKKSTMAPNELISALLKANYDLLWNGGIGTYVKSSSEHHSEVGDRANDSLRINGSELRCKVVGEGGNLGLTQQGRIEYIRAGGRCNTDFVDNAGGVNCSDHEVNIKILLNKIVDAGDMTAKQRDKIFMDMTDEVAAMVLQENYLQAQSISCTEARAPYMLKEQMRFIHGLERDGKLNRALEFMPNDEDMLERVAQGEGLTRAELAVLLAYGKMELKESLLGPEITREPYFEQVLINYFPKPLRKKFEQEILQHPLRTEIIATVLANEMVDYLGSNFVYRIIDETGATPSDVGICFTLAKEIFSMDQLWEEIQALDHIVPAKTQVDMMYQTQRMVRRCTRWFLRHRRKNLAVQAGIDYFKSGVQELQKQVTKSLEQSESKGLETKIDKMVNEGVPRTLASKVTYLSTMFSALDIVEMAKMTSLSIKLVADVYYKLGAELELHWFLNQIVMQPVDNHWQAFARASFREELDWQQRSLTVAVIQMTTQSKTAEQKIQAWLESNEDLLSRWRQMVADFRSSSIHEFAKFSVALRELLILVQNCIRSAAIAQEASLTQPHSSKAMTAQASKSAVSKKKVASKKSPTKKAK</sequence>
<dbReference type="InterPro" id="IPR007780">
    <property type="entry name" value="NAD_Glu_DH_bac"/>
</dbReference>
<dbReference type="Pfam" id="PF21078">
    <property type="entry name" value="GDH_HM3"/>
    <property type="match status" value="1"/>
</dbReference>
<protein>
    <submittedName>
        <fullName evidence="8">NAD-glutamate dehydrogenase</fullName>
        <ecNumber evidence="8">1.4.1.2</ecNumber>
    </submittedName>
</protein>
<feature type="compositionally biased region" description="Basic residues" evidence="2">
    <location>
        <begin position="1641"/>
        <end position="1657"/>
    </location>
</feature>
<evidence type="ECO:0000256" key="1">
    <source>
        <dbReference type="ARBA" id="ARBA00023002"/>
    </source>
</evidence>
<dbReference type="GO" id="GO:0006538">
    <property type="term" value="P:L-glutamate catabolic process"/>
    <property type="evidence" value="ECO:0007669"/>
    <property type="project" value="InterPro"/>
</dbReference>
<dbReference type="PIRSF" id="PIRSF036761">
    <property type="entry name" value="GDH_Mll4104"/>
    <property type="match status" value="1"/>
</dbReference>
<organism evidence="8 9">
    <name type="scientific">Pleionea litopenaei</name>
    <dbReference type="NCBI Taxonomy" id="3070815"/>
    <lineage>
        <taxon>Bacteria</taxon>
        <taxon>Pseudomonadati</taxon>
        <taxon>Pseudomonadota</taxon>
        <taxon>Gammaproteobacteria</taxon>
        <taxon>Oceanospirillales</taxon>
        <taxon>Pleioneaceae</taxon>
        <taxon>Pleionea</taxon>
    </lineage>
</organism>
<feature type="region of interest" description="Disordered" evidence="2">
    <location>
        <begin position="1623"/>
        <end position="1657"/>
    </location>
</feature>
<evidence type="ECO:0000259" key="5">
    <source>
        <dbReference type="Pfam" id="PF21075"/>
    </source>
</evidence>
<dbReference type="GO" id="GO:0004352">
    <property type="term" value="F:glutamate dehydrogenase (NAD+) activity"/>
    <property type="evidence" value="ECO:0007669"/>
    <property type="project" value="UniProtKB-EC"/>
</dbReference>
<dbReference type="KEGG" id="plei:Q9312_00670"/>
<dbReference type="Pfam" id="PF21074">
    <property type="entry name" value="GDH_C"/>
    <property type="match status" value="1"/>
</dbReference>
<dbReference type="InterPro" id="IPR024727">
    <property type="entry name" value="NAD_Glu_DH_N_ACT1"/>
</dbReference>
<dbReference type="Pfam" id="PF21079">
    <property type="entry name" value="GDH_HM2"/>
    <property type="match status" value="1"/>
</dbReference>
<feature type="domain" description="NAD-glutamate dehydrogenase ACT2" evidence="6">
    <location>
        <begin position="408"/>
        <end position="498"/>
    </location>
</feature>
<dbReference type="InterPro" id="IPR049056">
    <property type="entry name" value="NAD_Glu_DH_HM3"/>
</dbReference>
<evidence type="ECO:0000256" key="2">
    <source>
        <dbReference type="SAM" id="MobiDB-lite"/>
    </source>
</evidence>
<dbReference type="InterPro" id="IPR028971">
    <property type="entry name" value="NAD-GDH_cat"/>
</dbReference>
<dbReference type="Pfam" id="PF21075">
    <property type="entry name" value="GDH_ACT1"/>
    <property type="match status" value="1"/>
</dbReference>
<dbReference type="Pfam" id="PF21073">
    <property type="entry name" value="GDH_HM1"/>
    <property type="match status" value="1"/>
</dbReference>
<feature type="domain" description="NAD-specific glutamate dehydrogenase C-terminal" evidence="4">
    <location>
        <begin position="1268"/>
        <end position="1604"/>
    </location>
</feature>
<accession>A0AA51X6T2</accession>
<dbReference type="PANTHER" id="PTHR43403">
    <property type="entry name" value="NAD-SPECIFIC GLUTAMATE DEHYDROGENASE"/>
    <property type="match status" value="1"/>
</dbReference>
<dbReference type="Pfam" id="PF21076">
    <property type="entry name" value="GDH_ACT2"/>
    <property type="match status" value="1"/>
</dbReference>
<name>A0AA51X6T2_9GAMM</name>
<feature type="compositionally biased region" description="Polar residues" evidence="2">
    <location>
        <begin position="1623"/>
        <end position="1632"/>
    </location>
</feature>
<evidence type="ECO:0000259" key="4">
    <source>
        <dbReference type="Pfam" id="PF21074"/>
    </source>
</evidence>
<dbReference type="InterPro" id="IPR036291">
    <property type="entry name" value="NAD(P)-bd_dom_sf"/>
</dbReference>
<evidence type="ECO:0000259" key="7">
    <source>
        <dbReference type="Pfam" id="PF21077"/>
    </source>
</evidence>
<dbReference type="RefSeq" id="WP_309202601.1">
    <property type="nucleotide sequence ID" value="NZ_CP133548.1"/>
</dbReference>
<feature type="domain" description="NAD-glutamate dehydrogenase N-terminal ACT1" evidence="5">
    <location>
        <begin position="35"/>
        <end position="177"/>
    </location>
</feature>
<feature type="domain" description="NAD-glutamate dehydrogenase ACT3" evidence="7">
    <location>
        <begin position="554"/>
        <end position="631"/>
    </location>
</feature>
<dbReference type="Pfam" id="PF21077">
    <property type="entry name" value="GDH_ACT3"/>
    <property type="match status" value="1"/>
</dbReference>
<dbReference type="GO" id="GO:0004069">
    <property type="term" value="F:L-aspartate:2-oxoglutarate aminotransferase activity"/>
    <property type="evidence" value="ECO:0007669"/>
    <property type="project" value="InterPro"/>
</dbReference>
<dbReference type="Pfam" id="PF05088">
    <property type="entry name" value="Bac_GDH_CD"/>
    <property type="match status" value="1"/>
</dbReference>
<evidence type="ECO:0000313" key="9">
    <source>
        <dbReference type="Proteomes" id="UP001239782"/>
    </source>
</evidence>
<dbReference type="EMBL" id="CP133548">
    <property type="protein sequence ID" value="WMS87458.1"/>
    <property type="molecule type" value="Genomic_DNA"/>
</dbReference>
<reference evidence="8 9" key="1">
    <citation type="submission" date="2023-08" db="EMBL/GenBank/DDBJ databases">
        <title>Pleionea litopenaei sp. nov., isolated from stomach of juvenile Litopenaeus vannamei.</title>
        <authorList>
            <person name="Rho A.M."/>
            <person name="Hwang C.Y."/>
        </authorList>
    </citation>
    <scope>NUCLEOTIDE SEQUENCE [LARGE SCALE GENOMIC DNA]</scope>
    <source>
        <strain evidence="8 9">HL-JVS1</strain>
    </source>
</reference>
<dbReference type="InterPro" id="IPR049064">
    <property type="entry name" value="NAD_Glu_DH_ACT3"/>
</dbReference>
<gene>
    <name evidence="8" type="ORF">Q9312_00670</name>
</gene>
<dbReference type="SUPFAM" id="SSF53223">
    <property type="entry name" value="Aminoacid dehydrogenase-like, N-terminal domain"/>
    <property type="match status" value="1"/>
</dbReference>
<dbReference type="Proteomes" id="UP001239782">
    <property type="component" value="Chromosome"/>
</dbReference>
<dbReference type="InterPro" id="IPR049062">
    <property type="entry name" value="NAD_Glu_DH_ACT2"/>
</dbReference>
<evidence type="ECO:0000259" key="6">
    <source>
        <dbReference type="Pfam" id="PF21076"/>
    </source>
</evidence>
<dbReference type="EC" id="1.4.1.2" evidence="8"/>
<keyword evidence="9" id="KW-1185">Reference proteome</keyword>
<evidence type="ECO:0000259" key="3">
    <source>
        <dbReference type="Pfam" id="PF05088"/>
    </source>
</evidence>
<dbReference type="SUPFAM" id="SSF51735">
    <property type="entry name" value="NAD(P)-binding Rossmann-fold domains"/>
    <property type="match status" value="1"/>
</dbReference>
<proteinExistence type="predicted"/>
<dbReference type="Gene3D" id="3.40.50.720">
    <property type="entry name" value="NAD(P)-binding Rossmann-like Domain"/>
    <property type="match status" value="1"/>
</dbReference>
<dbReference type="InterPro" id="IPR049059">
    <property type="entry name" value="NAD_Glu_DH_HM1"/>
</dbReference>
<dbReference type="InterPro" id="IPR049058">
    <property type="entry name" value="NAD_Glu_DH_HM2"/>
</dbReference>
<dbReference type="InterPro" id="IPR046346">
    <property type="entry name" value="Aminoacid_DH-like_N_sf"/>
</dbReference>
<feature type="domain" description="NAD-glutamate dehydrogenase catalytic" evidence="3">
    <location>
        <begin position="729"/>
        <end position="1223"/>
    </location>
</feature>